<proteinExistence type="predicted"/>
<dbReference type="EMBL" id="KV428217">
    <property type="protein sequence ID" value="KZT33813.1"/>
    <property type="molecule type" value="Genomic_DNA"/>
</dbReference>
<dbReference type="Proteomes" id="UP000076798">
    <property type="component" value="Unassembled WGS sequence"/>
</dbReference>
<sequence>MPTGTVIRPIALDHSALSTLEFSAFIPNIFDIFERALPASTQDIVHALEFEFSDKALNLLEVRGWLKGRHGHALRVTDLEAIMDIIENFVFPVQGLKPNHIFAVFRLVAHCLDPTPNHITKDHVWMPSNPNSSFWRSHTRVANTPPAECVGPMESTVLPPSNIHIPTHPETPVDPSRDSRPLPTDFIAENRWLFRNDPYSDSWAAEGSGHRSLEPSSPNPDPYGLNDLAAQLFGEDLTYVVVGMPDIKILRCLVFRRPLSKTGPSATTLALNFLQGQMDIKDPIAARDLQNVRIDVS</sequence>
<evidence type="ECO:0000313" key="1">
    <source>
        <dbReference type="EMBL" id="KZT33813.1"/>
    </source>
</evidence>
<protein>
    <submittedName>
        <fullName evidence="1">Uncharacterized protein</fullName>
    </submittedName>
</protein>
<name>A0A165Z0U9_9AGAM</name>
<keyword evidence="2" id="KW-1185">Reference proteome</keyword>
<reference evidence="1 2" key="1">
    <citation type="journal article" date="2016" name="Mol. Biol. Evol.">
        <title>Comparative Genomics of Early-Diverging Mushroom-Forming Fungi Provides Insights into the Origins of Lignocellulose Decay Capabilities.</title>
        <authorList>
            <person name="Nagy L.G."/>
            <person name="Riley R."/>
            <person name="Tritt A."/>
            <person name="Adam C."/>
            <person name="Daum C."/>
            <person name="Floudas D."/>
            <person name="Sun H."/>
            <person name="Yadav J.S."/>
            <person name="Pangilinan J."/>
            <person name="Larsson K.H."/>
            <person name="Matsuura K."/>
            <person name="Barry K."/>
            <person name="Labutti K."/>
            <person name="Kuo R."/>
            <person name="Ohm R.A."/>
            <person name="Bhattacharya S.S."/>
            <person name="Shirouzu T."/>
            <person name="Yoshinaga Y."/>
            <person name="Martin F.M."/>
            <person name="Grigoriev I.V."/>
            <person name="Hibbett D.S."/>
        </authorList>
    </citation>
    <scope>NUCLEOTIDE SEQUENCE [LARGE SCALE GENOMIC DNA]</scope>
    <source>
        <strain evidence="1 2">HHB10207 ss-3</strain>
    </source>
</reference>
<dbReference type="OrthoDB" id="2553626at2759"/>
<gene>
    <name evidence="1" type="ORF">SISSUDRAFT_1036777</name>
</gene>
<accession>A0A165Z0U9</accession>
<dbReference type="AlphaFoldDB" id="A0A165Z0U9"/>
<evidence type="ECO:0000313" key="2">
    <source>
        <dbReference type="Proteomes" id="UP000076798"/>
    </source>
</evidence>
<organism evidence="1 2">
    <name type="scientific">Sistotremastrum suecicum HHB10207 ss-3</name>
    <dbReference type="NCBI Taxonomy" id="1314776"/>
    <lineage>
        <taxon>Eukaryota</taxon>
        <taxon>Fungi</taxon>
        <taxon>Dikarya</taxon>
        <taxon>Basidiomycota</taxon>
        <taxon>Agaricomycotina</taxon>
        <taxon>Agaricomycetes</taxon>
        <taxon>Sistotremastrales</taxon>
        <taxon>Sistotremastraceae</taxon>
        <taxon>Sistotremastrum</taxon>
    </lineage>
</organism>